<organism evidence="3 4">
    <name type="scientific">Adlercreutzia equolifaciens subsp. celatus DSM 18785</name>
    <dbReference type="NCBI Taxonomy" id="1121021"/>
    <lineage>
        <taxon>Bacteria</taxon>
        <taxon>Bacillati</taxon>
        <taxon>Actinomycetota</taxon>
        <taxon>Coriobacteriia</taxon>
        <taxon>Eggerthellales</taxon>
        <taxon>Eggerthellaceae</taxon>
        <taxon>Adlercreutzia</taxon>
    </lineage>
</organism>
<comment type="caution">
    <text evidence="3">The sequence shown here is derived from an EMBL/GenBank/DDBJ whole genome shotgun (WGS) entry which is preliminary data.</text>
</comment>
<dbReference type="InterPro" id="IPR052179">
    <property type="entry name" value="DD-CPase-like"/>
</dbReference>
<evidence type="ECO:0000313" key="4">
    <source>
        <dbReference type="Proteomes" id="UP000278327"/>
    </source>
</evidence>
<feature type="compositionally biased region" description="Polar residues" evidence="1">
    <location>
        <begin position="44"/>
        <end position="60"/>
    </location>
</feature>
<dbReference type="GO" id="GO:0008233">
    <property type="term" value="F:peptidase activity"/>
    <property type="evidence" value="ECO:0007669"/>
    <property type="project" value="InterPro"/>
</dbReference>
<dbReference type="Proteomes" id="UP000278327">
    <property type="component" value="Unassembled WGS sequence"/>
</dbReference>
<reference evidence="3 4" key="1">
    <citation type="journal article" date="2019" name="Microbiol. Resour. Announc.">
        <title>Draft Genome Sequences of Type Strains of Gordonibacter faecihominis, Paraeggerthella hongkongensis, Parvibacter caecicola,Slackia equolifaciens, Slackia faecicanis, and Slackia isoflavoniconvertens.</title>
        <authorList>
            <person name="Danylec N."/>
            <person name="Stoll D.A."/>
            <person name="Dotsch A."/>
            <person name="Huch M."/>
        </authorList>
    </citation>
    <scope>NUCLEOTIDE SEQUENCE [LARGE SCALE GENOMIC DNA]</scope>
    <source>
        <strain evidence="3 4">DSM 18785</strain>
    </source>
</reference>
<name>A0A3N0AXH9_9ACTN</name>
<dbReference type="Pfam" id="PF02557">
    <property type="entry name" value="VanY"/>
    <property type="match status" value="1"/>
</dbReference>
<dbReference type="CDD" id="cd14852">
    <property type="entry name" value="LD-carboxypeptidase"/>
    <property type="match status" value="1"/>
</dbReference>
<gene>
    <name evidence="3" type="ORF">DMP10_01215</name>
</gene>
<dbReference type="InterPro" id="IPR058193">
    <property type="entry name" value="VanY/YodJ_core_dom"/>
</dbReference>
<dbReference type="InterPro" id="IPR003709">
    <property type="entry name" value="VanY-like_core_dom"/>
</dbReference>
<dbReference type="EMBL" id="QICA01000002">
    <property type="protein sequence ID" value="RNL39581.1"/>
    <property type="molecule type" value="Genomic_DNA"/>
</dbReference>
<accession>A0A3N0AXH9</accession>
<evidence type="ECO:0000313" key="3">
    <source>
        <dbReference type="EMBL" id="RNL39581.1"/>
    </source>
</evidence>
<dbReference type="Gene3D" id="3.30.1380.10">
    <property type="match status" value="1"/>
</dbReference>
<proteinExistence type="predicted"/>
<feature type="compositionally biased region" description="Low complexity" evidence="1">
    <location>
        <begin position="130"/>
        <end position="155"/>
    </location>
</feature>
<dbReference type="PANTHER" id="PTHR34385:SF1">
    <property type="entry name" value="PEPTIDOGLYCAN L-ALANYL-D-GLUTAMATE ENDOPEPTIDASE CWLK"/>
    <property type="match status" value="1"/>
</dbReference>
<dbReference type="PANTHER" id="PTHR34385">
    <property type="entry name" value="D-ALANYL-D-ALANINE CARBOXYPEPTIDASE"/>
    <property type="match status" value="1"/>
</dbReference>
<feature type="region of interest" description="Disordered" evidence="1">
    <location>
        <begin position="1"/>
        <end position="69"/>
    </location>
</feature>
<dbReference type="GO" id="GO:0006508">
    <property type="term" value="P:proteolysis"/>
    <property type="evidence" value="ECO:0007669"/>
    <property type="project" value="InterPro"/>
</dbReference>
<dbReference type="InterPro" id="IPR009045">
    <property type="entry name" value="Zn_M74/Hedgehog-like"/>
</dbReference>
<feature type="domain" description="D-alanyl-D-alanine carboxypeptidase-like core" evidence="2">
    <location>
        <begin position="199"/>
        <end position="337"/>
    </location>
</feature>
<sequence length="362" mass="39536">MLSRVVQLKRYHGSPHRPASRNWRIPAMIARRRSRPPQKRAEPQATTHQPKASQTKNQTQEGGGSMSNAPFALDRREFIALAGGLAAVLVIGDGAYFASRRSAAHAQPVPSESGTLTQPATPLNGAIASSNAEATSAAAASPETESAAATNSETPPTALEDLPWNLRLVNRDHPLAADFTPNNLAELPDASWVEPHVNHRVDARIVEDLTAMLTAAEAAGTHPIICSSFRAYDYQENLFENRIERAEREEHLEGTEAEEAAAFWVAPPGASEHQTGLAVDIMDADYTELDEGQEETATQQWLMAHCAEYGFILRYPTDKSATTGIGYEPWHYRYVGKEAASAITQSGLCLEEWLVETYHVQA</sequence>
<feature type="region of interest" description="Disordered" evidence="1">
    <location>
        <begin position="130"/>
        <end position="159"/>
    </location>
</feature>
<protein>
    <recommendedName>
        <fullName evidence="2">D-alanyl-D-alanine carboxypeptidase-like core domain-containing protein</fullName>
    </recommendedName>
</protein>
<feature type="compositionally biased region" description="Basic residues" evidence="1">
    <location>
        <begin position="7"/>
        <end position="19"/>
    </location>
</feature>
<keyword evidence="4" id="KW-1185">Reference proteome</keyword>
<dbReference type="AlphaFoldDB" id="A0A3N0AXH9"/>
<evidence type="ECO:0000256" key="1">
    <source>
        <dbReference type="SAM" id="MobiDB-lite"/>
    </source>
</evidence>
<evidence type="ECO:0000259" key="2">
    <source>
        <dbReference type="Pfam" id="PF02557"/>
    </source>
</evidence>
<dbReference type="SUPFAM" id="SSF55166">
    <property type="entry name" value="Hedgehog/DD-peptidase"/>
    <property type="match status" value="1"/>
</dbReference>